<dbReference type="PROSITE" id="PS50835">
    <property type="entry name" value="IG_LIKE"/>
    <property type="match status" value="2"/>
</dbReference>
<dbReference type="InterPro" id="IPR003599">
    <property type="entry name" value="Ig_sub"/>
</dbReference>
<evidence type="ECO:0000313" key="3">
    <source>
        <dbReference type="EMBL" id="CAD6997836.1"/>
    </source>
</evidence>
<reference evidence="3" key="1">
    <citation type="submission" date="2020-11" db="EMBL/GenBank/DDBJ databases">
        <authorList>
            <person name="Whitehead M."/>
        </authorList>
    </citation>
    <scope>NUCLEOTIDE SEQUENCE</scope>
    <source>
        <strain evidence="3">EGII</strain>
    </source>
</reference>
<protein>
    <submittedName>
        <fullName evidence="3">(Mediterranean fruit fly) hypothetical protein</fullName>
    </submittedName>
</protein>
<proteinExistence type="predicted"/>
<dbReference type="Pfam" id="PF13927">
    <property type="entry name" value="Ig_3"/>
    <property type="match status" value="1"/>
</dbReference>
<dbReference type="FunFam" id="2.60.40.10:FF:000129">
    <property type="entry name" value="CLUMA_CG018772, isoform A"/>
    <property type="match status" value="1"/>
</dbReference>
<dbReference type="InterPro" id="IPR013783">
    <property type="entry name" value="Ig-like_fold"/>
</dbReference>
<gene>
    <name evidence="3" type="ORF">CCAP1982_LOCUS6460</name>
</gene>
<dbReference type="CDD" id="cd00099">
    <property type="entry name" value="IgV"/>
    <property type="match status" value="1"/>
</dbReference>
<keyword evidence="4" id="KW-1185">Reference proteome</keyword>
<keyword evidence="1" id="KW-0732">Signal</keyword>
<feature type="domain" description="Ig-like" evidence="2">
    <location>
        <begin position="88"/>
        <end position="183"/>
    </location>
</feature>
<sequence length="322" mass="35975">MRFFSDCITPRCLSLFLAVACVQSTPVSLVVAHRSVFHRRINCQYAYIDHNQQINASEFQQKSRGVGEAYETLSETYLQGSRPLDRGPYFDTSATKNVTSLVGKTAHLNCRIKNLGNKTVSWIRHRDLHLLTVGESTYTSDQRFTSIYNKLTGDWSLQIKFPQIRDSGIYECQVSTTPPVGYTMVFSVVEPITSIPGGPELYIDMGSTVNLTCIVKHLPDPPLTVHWTHNNEEINYDSPRGGVSVITEKGDITTSYLLIQRARISDSGRYSCLPSNANSKSVNVHVLNGDHPAAVQRAGNSFKYCSNLIVVLIVSRVIYIIH</sequence>
<dbReference type="SMART" id="SM00409">
    <property type="entry name" value="IG"/>
    <property type="match status" value="2"/>
</dbReference>
<dbReference type="GO" id="GO:0050808">
    <property type="term" value="P:synapse organization"/>
    <property type="evidence" value="ECO:0007669"/>
    <property type="project" value="TreeGrafter"/>
</dbReference>
<feature type="signal peptide" evidence="1">
    <location>
        <begin position="1"/>
        <end position="24"/>
    </location>
</feature>
<dbReference type="CDD" id="cd00096">
    <property type="entry name" value="Ig"/>
    <property type="match status" value="1"/>
</dbReference>
<dbReference type="EMBL" id="CAJHJT010000012">
    <property type="protein sequence ID" value="CAD6997836.1"/>
    <property type="molecule type" value="Genomic_DNA"/>
</dbReference>
<dbReference type="FunFam" id="2.60.40.10:FF:000533">
    <property type="entry name" value="Uncharacterized protein, isoform A"/>
    <property type="match status" value="1"/>
</dbReference>
<dbReference type="SMART" id="SM00406">
    <property type="entry name" value="IGv"/>
    <property type="match status" value="2"/>
</dbReference>
<dbReference type="SMART" id="SM00408">
    <property type="entry name" value="IGc2"/>
    <property type="match status" value="2"/>
</dbReference>
<dbReference type="InterPro" id="IPR037448">
    <property type="entry name" value="Zig-8"/>
</dbReference>
<evidence type="ECO:0000313" key="4">
    <source>
        <dbReference type="Proteomes" id="UP000606786"/>
    </source>
</evidence>
<dbReference type="SUPFAM" id="SSF48726">
    <property type="entry name" value="Immunoglobulin"/>
    <property type="match status" value="2"/>
</dbReference>
<dbReference type="PANTHER" id="PTHR23279">
    <property type="entry name" value="DEFECTIVE PROBOSCIS EXTENSION RESPONSE DPR -RELATED"/>
    <property type="match status" value="1"/>
</dbReference>
<dbReference type="AlphaFoldDB" id="A0A811UIR0"/>
<dbReference type="GO" id="GO:0032589">
    <property type="term" value="C:neuron projection membrane"/>
    <property type="evidence" value="ECO:0007669"/>
    <property type="project" value="TreeGrafter"/>
</dbReference>
<dbReference type="OrthoDB" id="6365338at2759"/>
<name>A0A811UIR0_CERCA</name>
<dbReference type="Pfam" id="PF07686">
    <property type="entry name" value="V-set"/>
    <property type="match status" value="1"/>
</dbReference>
<feature type="domain" description="Ig-like" evidence="2">
    <location>
        <begin position="191"/>
        <end position="283"/>
    </location>
</feature>
<evidence type="ECO:0000259" key="2">
    <source>
        <dbReference type="PROSITE" id="PS50835"/>
    </source>
</evidence>
<comment type="caution">
    <text evidence="3">The sequence shown here is derived from an EMBL/GenBank/DDBJ whole genome shotgun (WGS) entry which is preliminary data.</text>
</comment>
<organism evidence="3 4">
    <name type="scientific">Ceratitis capitata</name>
    <name type="common">Mediterranean fruit fly</name>
    <name type="synonym">Tephritis capitata</name>
    <dbReference type="NCBI Taxonomy" id="7213"/>
    <lineage>
        <taxon>Eukaryota</taxon>
        <taxon>Metazoa</taxon>
        <taxon>Ecdysozoa</taxon>
        <taxon>Arthropoda</taxon>
        <taxon>Hexapoda</taxon>
        <taxon>Insecta</taxon>
        <taxon>Pterygota</taxon>
        <taxon>Neoptera</taxon>
        <taxon>Endopterygota</taxon>
        <taxon>Diptera</taxon>
        <taxon>Brachycera</taxon>
        <taxon>Muscomorpha</taxon>
        <taxon>Tephritoidea</taxon>
        <taxon>Tephritidae</taxon>
        <taxon>Ceratitis</taxon>
        <taxon>Ceratitis</taxon>
    </lineage>
</organism>
<dbReference type="InterPro" id="IPR013106">
    <property type="entry name" value="Ig_V-set"/>
</dbReference>
<dbReference type="Proteomes" id="UP000606786">
    <property type="component" value="Unassembled WGS sequence"/>
</dbReference>
<dbReference type="InterPro" id="IPR036179">
    <property type="entry name" value="Ig-like_dom_sf"/>
</dbReference>
<evidence type="ECO:0000256" key="1">
    <source>
        <dbReference type="SAM" id="SignalP"/>
    </source>
</evidence>
<dbReference type="InterPro" id="IPR007110">
    <property type="entry name" value="Ig-like_dom"/>
</dbReference>
<dbReference type="Gene3D" id="2.60.40.10">
    <property type="entry name" value="Immunoglobulins"/>
    <property type="match status" value="2"/>
</dbReference>
<feature type="chain" id="PRO_5032382321" evidence="1">
    <location>
        <begin position="25"/>
        <end position="322"/>
    </location>
</feature>
<accession>A0A811UIR0</accession>
<dbReference type="InterPro" id="IPR003598">
    <property type="entry name" value="Ig_sub2"/>
</dbReference>
<dbReference type="PANTHER" id="PTHR23279:SF13">
    <property type="entry name" value="DEFECTIVE PROBOSCIS EXTENSION RESPONSE 21"/>
    <property type="match status" value="1"/>
</dbReference>